<dbReference type="EMBL" id="UIVT01000004">
    <property type="protein sequence ID" value="SVP95054.1"/>
    <property type="molecule type" value="Genomic_DNA"/>
</dbReference>
<gene>
    <name evidence="1" type="ORF">TAT_000378300</name>
    <name evidence="2" type="ORF">TAV_000378200</name>
</gene>
<protein>
    <submittedName>
        <fullName evidence="2">Uncharacterized protein</fullName>
    </submittedName>
</protein>
<sequence length="172" mass="20267">MILDDNVVINPPKPLDSTEFELISLHKLLTECWRNKSFYKGGVIPKPLFRKYDHLGRHSTIIDEERDLDSELRSIMEYTDPSLIPDELMFTNNFETLNSTLENHSSPKQKLSTKLKSMELKEDNYKHEETEHPPVEKVEMENLFNDDADAVGDYKYSFCEEEDHDHEIEYKL</sequence>
<evidence type="ECO:0000313" key="2">
    <source>
        <dbReference type="EMBL" id="SVP95617.1"/>
    </source>
</evidence>
<dbReference type="VEuPathDB" id="PiroplasmaDB:TA11165"/>
<dbReference type="AlphaFoldDB" id="A0A3B0MZG8"/>
<accession>A0A3B0MZG8</accession>
<name>A0A3B0MZG8_THEAN</name>
<organism evidence="2">
    <name type="scientific">Theileria annulata</name>
    <dbReference type="NCBI Taxonomy" id="5874"/>
    <lineage>
        <taxon>Eukaryota</taxon>
        <taxon>Sar</taxon>
        <taxon>Alveolata</taxon>
        <taxon>Apicomplexa</taxon>
        <taxon>Aconoidasida</taxon>
        <taxon>Piroplasmida</taxon>
        <taxon>Theileriidae</taxon>
        <taxon>Theileria</taxon>
    </lineage>
</organism>
<dbReference type="EMBL" id="UIVS01000004">
    <property type="protein sequence ID" value="SVP95617.1"/>
    <property type="molecule type" value="Genomic_DNA"/>
</dbReference>
<proteinExistence type="predicted"/>
<evidence type="ECO:0000313" key="1">
    <source>
        <dbReference type="EMBL" id="SVP95054.1"/>
    </source>
</evidence>
<reference evidence="2" key="1">
    <citation type="submission" date="2018-07" db="EMBL/GenBank/DDBJ databases">
        <authorList>
            <person name="Quirk P.G."/>
            <person name="Krulwich T.A."/>
        </authorList>
    </citation>
    <scope>NUCLEOTIDE SEQUENCE</scope>
    <source>
        <strain evidence="2">Anand</strain>
    </source>
</reference>